<keyword evidence="1" id="KW-0813">Transport</keyword>
<evidence type="ECO:0000256" key="7">
    <source>
        <dbReference type="ARBA" id="ARBA00023014"/>
    </source>
</evidence>
<dbReference type="InterPro" id="IPR026902">
    <property type="entry name" value="RnfC_N"/>
</dbReference>
<dbReference type="Proteomes" id="UP000665020">
    <property type="component" value="Chromosome"/>
</dbReference>
<keyword evidence="3" id="KW-0479">Metal-binding</keyword>
<protein>
    <submittedName>
        <fullName evidence="11">Proton-conducting membrane transporter</fullName>
    </submittedName>
</protein>
<accession>A0A8A7KC34</accession>
<evidence type="ECO:0000256" key="2">
    <source>
        <dbReference type="ARBA" id="ARBA00022485"/>
    </source>
</evidence>
<evidence type="ECO:0000256" key="4">
    <source>
        <dbReference type="ARBA" id="ARBA00022737"/>
    </source>
</evidence>
<evidence type="ECO:0000256" key="1">
    <source>
        <dbReference type="ARBA" id="ARBA00022448"/>
    </source>
</evidence>
<evidence type="ECO:0000313" key="11">
    <source>
        <dbReference type="EMBL" id="QTL98800.1"/>
    </source>
</evidence>
<gene>
    <name evidence="11" type="ORF">GM661_12915</name>
</gene>
<dbReference type="InterPro" id="IPR010208">
    <property type="entry name" value="Ion_transpt_RnfC/RsxC"/>
</dbReference>
<dbReference type="EMBL" id="CP046640">
    <property type="protein sequence ID" value="QTL98800.1"/>
    <property type="molecule type" value="Genomic_DNA"/>
</dbReference>
<evidence type="ECO:0000313" key="12">
    <source>
        <dbReference type="Proteomes" id="UP000665020"/>
    </source>
</evidence>
<evidence type="ECO:0000256" key="6">
    <source>
        <dbReference type="ARBA" id="ARBA00023004"/>
    </source>
</evidence>
<dbReference type="Gene3D" id="3.10.20.600">
    <property type="match status" value="1"/>
</dbReference>
<evidence type="ECO:0000259" key="8">
    <source>
        <dbReference type="Pfam" id="PF01512"/>
    </source>
</evidence>
<sequence>MGLIDKIFEAGVVGAGGAGFPTHLKYDCKTEYLIINGAECEPLLQTDKFLMRTFPEEIITALKEVAYILGVEKIFFALKEKYKREILALQRVVTETKANIEFFLMDSFYPAGDEQILVYEITGRTVPEGGIPLQVGAVVTNVGTLYNVYQALQDKVIIEKYVSVLGEVKKPRIVKVPIGTLITECIRAAGESVLEDYAVIIGGPMMGKKLTEKKEIEKAVISKTDGAVIVLPKDHYVIQRSQQEIEHIKSQAKAACIQCRSCTELCPRFLIGHHLEPHRIMRALVYSESVEIFKLAQLCCECGVCELYACPMGLSPRRVNSYLKNKIAEKYDGGRGDYSSHLMREYRKIPTERQVSRLNLAKYEHQLLEEKIDIRVMEVKIPLDQHIGVPAELVVKEGQIVKKGDLIGKAVNNALSANIHASLSGVVVSANQKEVIISKSSGGVL</sequence>
<keyword evidence="2" id="KW-0004">4Fe-4S</keyword>
<evidence type="ECO:0000256" key="3">
    <source>
        <dbReference type="ARBA" id="ARBA00022723"/>
    </source>
</evidence>
<dbReference type="PANTHER" id="PTHR43034:SF2">
    <property type="entry name" value="ION-TRANSLOCATING OXIDOREDUCTASE COMPLEX SUBUNIT C"/>
    <property type="match status" value="1"/>
</dbReference>
<feature type="domain" description="RnfC Barrel sandwich hybrid" evidence="10">
    <location>
        <begin position="378"/>
        <end position="435"/>
    </location>
</feature>
<dbReference type="InterPro" id="IPR011538">
    <property type="entry name" value="Nuo51_FMN-bd"/>
</dbReference>
<keyword evidence="6" id="KW-0408">Iron</keyword>
<dbReference type="Gene3D" id="3.40.50.11540">
    <property type="entry name" value="NADH-ubiquinone oxidoreductase 51kDa subunit"/>
    <property type="match status" value="1"/>
</dbReference>
<feature type="domain" description="NADH-ubiquinone oxidoreductase 51kDa subunit FMN-binding" evidence="8">
    <location>
        <begin position="7"/>
        <end position="150"/>
    </location>
</feature>
<reference evidence="11" key="1">
    <citation type="submission" date="2019-12" db="EMBL/GenBank/DDBJ databases">
        <authorList>
            <person name="zhang j."/>
            <person name="sun C.M."/>
        </authorList>
    </citation>
    <scope>NUCLEOTIDE SEQUENCE</scope>
    <source>
        <strain evidence="11">NS-1</strain>
    </source>
</reference>
<dbReference type="GO" id="GO:0009055">
    <property type="term" value="F:electron transfer activity"/>
    <property type="evidence" value="ECO:0007669"/>
    <property type="project" value="InterPro"/>
</dbReference>
<dbReference type="GO" id="GO:0046872">
    <property type="term" value="F:metal ion binding"/>
    <property type="evidence" value="ECO:0007669"/>
    <property type="project" value="UniProtKB-KW"/>
</dbReference>
<dbReference type="InterPro" id="IPR017054">
    <property type="entry name" value="PduS"/>
</dbReference>
<dbReference type="InterPro" id="IPR037225">
    <property type="entry name" value="Nuo51_FMN-bd_sf"/>
</dbReference>
<organism evidence="11 12">
    <name type="scientific">Iocasia fonsfrigidae</name>
    <dbReference type="NCBI Taxonomy" id="2682810"/>
    <lineage>
        <taxon>Bacteria</taxon>
        <taxon>Bacillati</taxon>
        <taxon>Bacillota</taxon>
        <taxon>Clostridia</taxon>
        <taxon>Halanaerobiales</taxon>
        <taxon>Halanaerobiaceae</taxon>
        <taxon>Iocasia</taxon>
    </lineage>
</organism>
<dbReference type="SUPFAM" id="SSF142984">
    <property type="entry name" value="Nqo1 middle domain-like"/>
    <property type="match status" value="1"/>
</dbReference>
<dbReference type="InterPro" id="IPR019554">
    <property type="entry name" value="Soluble_ligand-bd"/>
</dbReference>
<dbReference type="KEGG" id="ifn:GM661_12915"/>
<dbReference type="AlphaFoldDB" id="A0A8A7KC34"/>
<dbReference type="Pfam" id="PF10531">
    <property type="entry name" value="SLBB"/>
    <property type="match status" value="1"/>
</dbReference>
<dbReference type="InterPro" id="IPR017900">
    <property type="entry name" value="4Fe4S_Fe_S_CS"/>
</dbReference>
<dbReference type="PANTHER" id="PTHR43034">
    <property type="entry name" value="ION-TRANSLOCATING OXIDOREDUCTASE COMPLEX SUBUNIT C"/>
    <property type="match status" value="1"/>
</dbReference>
<keyword evidence="12" id="KW-1185">Reference proteome</keyword>
<evidence type="ECO:0000259" key="10">
    <source>
        <dbReference type="Pfam" id="PF13375"/>
    </source>
</evidence>
<dbReference type="SUPFAM" id="SSF46548">
    <property type="entry name" value="alpha-helical ferredoxin"/>
    <property type="match status" value="1"/>
</dbReference>
<evidence type="ECO:0000256" key="5">
    <source>
        <dbReference type="ARBA" id="ARBA00022982"/>
    </source>
</evidence>
<dbReference type="RefSeq" id="WP_230867195.1">
    <property type="nucleotide sequence ID" value="NZ_CP046640.1"/>
</dbReference>
<dbReference type="Pfam" id="PF01512">
    <property type="entry name" value="Complex1_51K"/>
    <property type="match status" value="1"/>
</dbReference>
<dbReference type="PROSITE" id="PS00198">
    <property type="entry name" value="4FE4S_FER_1"/>
    <property type="match status" value="1"/>
</dbReference>
<dbReference type="GO" id="GO:0016020">
    <property type="term" value="C:membrane"/>
    <property type="evidence" value="ECO:0007669"/>
    <property type="project" value="InterPro"/>
</dbReference>
<dbReference type="Pfam" id="PF13375">
    <property type="entry name" value="RnfC_N"/>
    <property type="match status" value="1"/>
</dbReference>
<keyword evidence="4" id="KW-0677">Repeat</keyword>
<feature type="domain" description="Soluble ligand binding" evidence="9">
    <location>
        <begin position="161"/>
        <end position="207"/>
    </location>
</feature>
<dbReference type="GO" id="GO:0051539">
    <property type="term" value="F:4 iron, 4 sulfur cluster binding"/>
    <property type="evidence" value="ECO:0007669"/>
    <property type="project" value="UniProtKB-KW"/>
</dbReference>
<dbReference type="SUPFAM" id="SSF142019">
    <property type="entry name" value="Nqo1 FMN-binding domain-like"/>
    <property type="match status" value="1"/>
</dbReference>
<proteinExistence type="predicted"/>
<dbReference type="PIRSF" id="PIRSF036408">
    <property type="entry name" value="PduS_prd"/>
    <property type="match status" value="1"/>
</dbReference>
<evidence type="ECO:0000259" key="9">
    <source>
        <dbReference type="Pfam" id="PF10531"/>
    </source>
</evidence>
<keyword evidence="7" id="KW-0411">Iron-sulfur</keyword>
<dbReference type="Pfam" id="PF13534">
    <property type="entry name" value="Fer4_17"/>
    <property type="match status" value="1"/>
</dbReference>
<keyword evidence="5" id="KW-0249">Electron transport</keyword>
<name>A0A8A7KC34_9FIRM</name>